<feature type="region of interest" description="Disordered" evidence="1">
    <location>
        <begin position="221"/>
        <end position="340"/>
    </location>
</feature>
<feature type="region of interest" description="Disordered" evidence="1">
    <location>
        <begin position="26"/>
        <end position="71"/>
    </location>
</feature>
<proteinExistence type="predicted"/>
<evidence type="ECO:0000256" key="2">
    <source>
        <dbReference type="SAM" id="SignalP"/>
    </source>
</evidence>
<evidence type="ECO:0000313" key="3">
    <source>
        <dbReference type="EMBL" id="KAL3106402.1"/>
    </source>
</evidence>
<feature type="compositionally biased region" description="Polar residues" evidence="1">
    <location>
        <begin position="296"/>
        <end position="313"/>
    </location>
</feature>
<organism evidence="3 4">
    <name type="scientific">Heterodera trifolii</name>
    <dbReference type="NCBI Taxonomy" id="157864"/>
    <lineage>
        <taxon>Eukaryota</taxon>
        <taxon>Metazoa</taxon>
        <taxon>Ecdysozoa</taxon>
        <taxon>Nematoda</taxon>
        <taxon>Chromadorea</taxon>
        <taxon>Rhabditida</taxon>
        <taxon>Tylenchina</taxon>
        <taxon>Tylenchomorpha</taxon>
        <taxon>Tylenchoidea</taxon>
        <taxon>Heteroderidae</taxon>
        <taxon>Heteroderinae</taxon>
        <taxon>Heterodera</taxon>
    </lineage>
</organism>
<keyword evidence="4" id="KW-1185">Reference proteome</keyword>
<dbReference type="Proteomes" id="UP001620626">
    <property type="component" value="Unassembled WGS sequence"/>
</dbReference>
<evidence type="ECO:0000313" key="4">
    <source>
        <dbReference type="Proteomes" id="UP001620626"/>
    </source>
</evidence>
<dbReference type="EMBL" id="JBICBT010000652">
    <property type="protein sequence ID" value="KAL3106402.1"/>
    <property type="molecule type" value="Genomic_DNA"/>
</dbReference>
<accession>A0ABD2KTY5</accession>
<feature type="chain" id="PRO_5044855633" evidence="2">
    <location>
        <begin position="22"/>
        <end position="376"/>
    </location>
</feature>
<feature type="signal peptide" evidence="2">
    <location>
        <begin position="1"/>
        <end position="21"/>
    </location>
</feature>
<keyword evidence="2" id="KW-0732">Signal</keyword>
<evidence type="ECO:0000256" key="1">
    <source>
        <dbReference type="SAM" id="MobiDB-lite"/>
    </source>
</evidence>
<dbReference type="AlphaFoldDB" id="A0ABD2KTY5"/>
<gene>
    <name evidence="3" type="ORF">niasHT_018488</name>
</gene>
<protein>
    <submittedName>
        <fullName evidence="3">Uncharacterized protein</fullName>
    </submittedName>
</protein>
<comment type="caution">
    <text evidence="3">The sequence shown here is derived from an EMBL/GenBank/DDBJ whole genome shotgun (WGS) entry which is preliminary data.</text>
</comment>
<sequence length="376" mass="43221">MRLRQLLLIFVPSLLFGRLCGSKPSKFERSKNVTHRRAPAPPPTQIRRSNSTPKKGRNPSKNRANFAEHPSALSRQLTARKQCFDDTIDFLNNRSSSSLGRHRSLKGRKSDANGNLWAEFEAGRVTKFPLEEYHTPITEYLDRTRANLVTNKESMRLRDVLLIFVASFLFGHSFGGLCGSKPVEFERSKSAPHRRAPAHPSELKERAHSARYNINDTIDLMNNKRSSSFKSQSSSKGRKSDAKEPSQKRHSLKSQMMLDRINDHQGMTKHSRQSAGYRNSYGTDSSYRTSYGIDGTPTSTRSSNSFGNGTPRSSDAYDRNIKKQNRKKQAERERDHNMDQLWTIFAQGEIPPNPPKEEEWREEWIEHWNDNRSHYD</sequence>
<feature type="region of interest" description="Disordered" evidence="1">
    <location>
        <begin position="188"/>
        <end position="209"/>
    </location>
</feature>
<feature type="compositionally biased region" description="Basic and acidic residues" evidence="1">
    <location>
        <begin position="328"/>
        <end position="338"/>
    </location>
</feature>
<reference evidence="3 4" key="1">
    <citation type="submission" date="2024-10" db="EMBL/GenBank/DDBJ databases">
        <authorList>
            <person name="Kim D."/>
        </authorList>
    </citation>
    <scope>NUCLEOTIDE SEQUENCE [LARGE SCALE GENOMIC DNA]</scope>
    <source>
        <strain evidence="3">BH-2024</strain>
    </source>
</reference>
<feature type="compositionally biased region" description="Basic and acidic residues" evidence="1">
    <location>
        <begin position="238"/>
        <end position="247"/>
    </location>
</feature>
<name>A0ABD2KTY5_9BILA</name>
<feature type="compositionally biased region" description="Polar residues" evidence="1">
    <location>
        <begin position="273"/>
        <end position="289"/>
    </location>
</feature>
<feature type="compositionally biased region" description="Low complexity" evidence="1">
    <location>
        <begin position="224"/>
        <end position="235"/>
    </location>
</feature>